<feature type="binding site" evidence="1">
    <location>
        <position position="327"/>
    </location>
    <ligand>
        <name>Zn(2+)</name>
        <dbReference type="ChEBI" id="CHEBI:29105"/>
    </ligand>
</feature>
<reference evidence="2 3" key="1">
    <citation type="submission" date="2016-10" db="EMBL/GenBank/DDBJ databases">
        <authorList>
            <person name="de Groot N.N."/>
        </authorList>
    </citation>
    <scope>NUCLEOTIDE SEQUENCE [LARGE SCALE GENOMIC DNA]</scope>
    <source>
        <strain evidence="2 3">DSM 19938</strain>
    </source>
</reference>
<keyword evidence="1" id="KW-0479">Metal-binding</keyword>
<dbReference type="EMBL" id="FNXY01000011">
    <property type="protein sequence ID" value="SEJ69973.1"/>
    <property type="molecule type" value="Genomic_DNA"/>
</dbReference>
<dbReference type="SUPFAM" id="SSF158745">
    <property type="entry name" value="LanC-like"/>
    <property type="match status" value="1"/>
</dbReference>
<protein>
    <submittedName>
        <fullName evidence="2">Lanthionine synthetase C-like protein</fullName>
    </submittedName>
</protein>
<organism evidence="2 3">
    <name type="scientific">Dyadobacter koreensis</name>
    <dbReference type="NCBI Taxonomy" id="408657"/>
    <lineage>
        <taxon>Bacteria</taxon>
        <taxon>Pseudomonadati</taxon>
        <taxon>Bacteroidota</taxon>
        <taxon>Cytophagia</taxon>
        <taxon>Cytophagales</taxon>
        <taxon>Spirosomataceae</taxon>
        <taxon>Dyadobacter</taxon>
    </lineage>
</organism>
<dbReference type="SMART" id="SM01260">
    <property type="entry name" value="LANC_like"/>
    <property type="match status" value="1"/>
</dbReference>
<feature type="binding site" evidence="1">
    <location>
        <position position="277"/>
    </location>
    <ligand>
        <name>Zn(2+)</name>
        <dbReference type="ChEBI" id="CHEBI:29105"/>
    </ligand>
</feature>
<dbReference type="PRINTS" id="PR01950">
    <property type="entry name" value="LANCSUPER"/>
</dbReference>
<dbReference type="PANTHER" id="PTHR12736">
    <property type="entry name" value="LANC-LIKE PROTEIN"/>
    <property type="match status" value="1"/>
</dbReference>
<gene>
    <name evidence="2" type="ORF">SAMN04487995_6022</name>
</gene>
<dbReference type="GO" id="GO:0031179">
    <property type="term" value="P:peptide modification"/>
    <property type="evidence" value="ECO:0007669"/>
    <property type="project" value="InterPro"/>
</dbReference>
<dbReference type="AlphaFoldDB" id="A0A1H7AWK1"/>
<evidence type="ECO:0000256" key="1">
    <source>
        <dbReference type="PIRSR" id="PIRSR607822-1"/>
    </source>
</evidence>
<name>A0A1H7AWK1_9BACT</name>
<dbReference type="InterPro" id="IPR007822">
    <property type="entry name" value="LANC-like"/>
</dbReference>
<keyword evidence="3" id="KW-1185">Reference proteome</keyword>
<dbReference type="Proteomes" id="UP000199532">
    <property type="component" value="Unassembled WGS sequence"/>
</dbReference>
<sequence length="644" mass="74260">MLDGIIKTLERDLHTDETGAFWVTFDLVNGKKTEQIHETIYNGVAGISLFFLDLYKEKNLDKYRKIVLSNEKWLHWYCTQNPTDNYAFLTGRMGICYYYIQLYNTFKNDEYLNKAKGIAKESRAFIATHGLMEYLNGISGTLLTLLHLYSISPEAWILEYLRDGVERVISEAEIWEVGIYWDRSIHQIHGLCGLSHGAAGIGFVLIEIGNYFRQPHLISIGELAYTYEESHFDTTHSNWPDLRKYVGRQERIQEFDDAFDQGNYDQFCRPLDSNLWCHGAAGICLTRLRAFEITSKKKYFDEVVKSVSKIIETDVDRITHDSNILCHGRAGNLAVLLALGNLENQNAINRLCQHILDSRRRKGGFGSGYNFLNDDEDKSLFMGTAGIGYMFQKLNSGNKECSILLPSLNSDNTSLSPEVGRFRNSIYDKLILLERAFPRTAQILNNLYNKKFEKQIDVLSVESLLENFTLIVKSYADEIDFVKVSEAFQFERQKLDQDHSIASNSLIYFSERANVKWVHGITSDPFDICLYKYKRSRFVNLATTSWNWSVFHNPLKAIEFTYDDLHYYGLRSTALGIKEQQISELSYYILFLLGELRTFEELILSLFEVYNLENHLKDQLRVVVKKLVIDGVGTGLIHCSTNHT</sequence>
<proteinExistence type="predicted"/>
<accession>A0A1H7AWK1</accession>
<dbReference type="STRING" id="408657.SAMN04487995_6022"/>
<feature type="binding site" evidence="1">
    <location>
        <position position="326"/>
    </location>
    <ligand>
        <name>Zn(2+)</name>
        <dbReference type="ChEBI" id="CHEBI:29105"/>
    </ligand>
</feature>
<dbReference type="Pfam" id="PF05147">
    <property type="entry name" value="LANC_like"/>
    <property type="match status" value="1"/>
</dbReference>
<dbReference type="Gene3D" id="1.50.10.20">
    <property type="match status" value="1"/>
</dbReference>
<dbReference type="GO" id="GO:0046872">
    <property type="term" value="F:metal ion binding"/>
    <property type="evidence" value="ECO:0007669"/>
    <property type="project" value="UniProtKB-KW"/>
</dbReference>
<dbReference type="PANTHER" id="PTHR12736:SF7">
    <property type="entry name" value="LANC-LIKE PROTEIN 3"/>
    <property type="match status" value="1"/>
</dbReference>
<evidence type="ECO:0000313" key="2">
    <source>
        <dbReference type="EMBL" id="SEJ69973.1"/>
    </source>
</evidence>
<dbReference type="GO" id="GO:0005886">
    <property type="term" value="C:plasma membrane"/>
    <property type="evidence" value="ECO:0007669"/>
    <property type="project" value="TreeGrafter"/>
</dbReference>
<evidence type="ECO:0000313" key="3">
    <source>
        <dbReference type="Proteomes" id="UP000199532"/>
    </source>
</evidence>
<keyword evidence="1" id="KW-0862">Zinc</keyword>